<evidence type="ECO:0000259" key="9">
    <source>
        <dbReference type="PROSITE" id="PS50076"/>
    </source>
</evidence>
<dbReference type="InterPro" id="IPR001623">
    <property type="entry name" value="DnaJ_domain"/>
</dbReference>
<evidence type="ECO:0000256" key="5">
    <source>
        <dbReference type="ARBA" id="ARBA00023186"/>
    </source>
</evidence>
<dbReference type="RefSeq" id="XP_005712077.1">
    <property type="nucleotide sequence ID" value="XM_005712020.1"/>
</dbReference>
<evidence type="ECO:0000256" key="8">
    <source>
        <dbReference type="SAM" id="SignalP"/>
    </source>
</evidence>
<protein>
    <recommendedName>
        <fullName evidence="9">J domain-containing protein</fullName>
    </recommendedName>
</protein>
<evidence type="ECO:0000313" key="10">
    <source>
        <dbReference type="EMBL" id="CDF32412.1"/>
    </source>
</evidence>
<keyword evidence="8" id="KW-0732">Signal</keyword>
<dbReference type="PANTHER" id="PTHR44176:SF1">
    <property type="entry name" value="DNAJ HOMOLOG SUBFAMILY C MEMBER 25"/>
    <property type="match status" value="1"/>
</dbReference>
<dbReference type="SUPFAM" id="SSF46565">
    <property type="entry name" value="Chaperone J-domain"/>
    <property type="match status" value="1"/>
</dbReference>
<dbReference type="Proteomes" id="UP000012073">
    <property type="component" value="Unassembled WGS sequence"/>
</dbReference>
<dbReference type="GeneID" id="17319787"/>
<feature type="transmembrane region" description="Helical" evidence="7">
    <location>
        <begin position="124"/>
        <end position="145"/>
    </location>
</feature>
<dbReference type="GO" id="GO:0005789">
    <property type="term" value="C:endoplasmic reticulum membrane"/>
    <property type="evidence" value="ECO:0007669"/>
    <property type="project" value="TreeGrafter"/>
</dbReference>
<dbReference type="Gramene" id="CDF32412">
    <property type="protein sequence ID" value="CDF32412"/>
    <property type="gene ID" value="CHC_T00008176001"/>
</dbReference>
<evidence type="ECO:0000256" key="7">
    <source>
        <dbReference type="SAM" id="Phobius"/>
    </source>
</evidence>
<feature type="region of interest" description="Disordered" evidence="6">
    <location>
        <begin position="288"/>
        <end position="311"/>
    </location>
</feature>
<dbReference type="PROSITE" id="PS50076">
    <property type="entry name" value="DNAJ_2"/>
    <property type="match status" value="1"/>
</dbReference>
<sequence length="311" mass="36238">MSFRPKRGGSLSLCSLVIVLLISTQAAALFCGDDNCFELLGVRRNATKAEVRRAYRRLSAELHPDKRPGVEGAVEEFAKIGTAYETLTDNEKRAKYEDFLDNPGKYWQYLMDNAKDVYAPKSNVYFVLTGIVGIVTLLHWLNMNYSYKQTLQRLRESQEFKREVSRLVKSKQAKTKEEAEAMINLDVVGLEEPDWRNLIIFKLMALPGCVARVMLWNINWIVAYKIRKQEYSDSDKIYLIQKNMKLSDQAWESLSVKDQQLYVSEELWDSEKYEEFVFRRRIELNKAGKNKKKKRHTPTPYSEVEEVTMSD</sequence>
<dbReference type="SMART" id="SM00271">
    <property type="entry name" value="DnaJ"/>
    <property type="match status" value="1"/>
</dbReference>
<dbReference type="GO" id="GO:0006457">
    <property type="term" value="P:protein folding"/>
    <property type="evidence" value="ECO:0007669"/>
    <property type="project" value="InterPro"/>
</dbReference>
<keyword evidence="3 7" id="KW-1133">Transmembrane helix</keyword>
<dbReference type="InterPro" id="IPR036869">
    <property type="entry name" value="J_dom_sf"/>
</dbReference>
<feature type="domain" description="J" evidence="9">
    <location>
        <begin position="35"/>
        <end position="100"/>
    </location>
</feature>
<dbReference type="Pfam" id="PF00226">
    <property type="entry name" value="DnaJ"/>
    <property type="match status" value="1"/>
</dbReference>
<name>R7Q1C8_CHOCR</name>
<comment type="subcellular location">
    <subcellularLocation>
        <location evidence="1">Membrane</location>
        <topology evidence="1">Multi-pass membrane protein</topology>
    </subcellularLocation>
</comment>
<accession>R7Q1C8</accession>
<dbReference type="PRINTS" id="PR00625">
    <property type="entry name" value="JDOMAIN"/>
</dbReference>
<dbReference type="OMA" id="WFWRYTV"/>
<dbReference type="KEGG" id="ccp:CHC_T00008176001"/>
<feature type="chain" id="PRO_5004442623" description="J domain-containing protein" evidence="8">
    <location>
        <begin position="29"/>
        <end position="311"/>
    </location>
</feature>
<keyword evidence="11" id="KW-1185">Reference proteome</keyword>
<gene>
    <name evidence="10" type="ORF">CHC_T00008176001</name>
</gene>
<reference evidence="11" key="1">
    <citation type="journal article" date="2013" name="Proc. Natl. Acad. Sci. U.S.A.">
        <title>Genome structure and metabolic features in the red seaweed Chondrus crispus shed light on evolution of the Archaeplastida.</title>
        <authorList>
            <person name="Collen J."/>
            <person name="Porcel B."/>
            <person name="Carre W."/>
            <person name="Ball S.G."/>
            <person name="Chaparro C."/>
            <person name="Tonon T."/>
            <person name="Barbeyron T."/>
            <person name="Michel G."/>
            <person name="Noel B."/>
            <person name="Valentin K."/>
            <person name="Elias M."/>
            <person name="Artiguenave F."/>
            <person name="Arun A."/>
            <person name="Aury J.M."/>
            <person name="Barbosa-Neto J.F."/>
            <person name="Bothwell J.H."/>
            <person name="Bouget F.Y."/>
            <person name="Brillet L."/>
            <person name="Cabello-Hurtado F."/>
            <person name="Capella-Gutierrez S."/>
            <person name="Charrier B."/>
            <person name="Cladiere L."/>
            <person name="Cock J.M."/>
            <person name="Coelho S.M."/>
            <person name="Colleoni C."/>
            <person name="Czjzek M."/>
            <person name="Da Silva C."/>
            <person name="Delage L."/>
            <person name="Denoeud F."/>
            <person name="Deschamps P."/>
            <person name="Dittami S.M."/>
            <person name="Gabaldon T."/>
            <person name="Gachon C.M."/>
            <person name="Groisillier A."/>
            <person name="Herve C."/>
            <person name="Jabbari K."/>
            <person name="Katinka M."/>
            <person name="Kloareg B."/>
            <person name="Kowalczyk N."/>
            <person name="Labadie K."/>
            <person name="Leblanc C."/>
            <person name="Lopez P.J."/>
            <person name="McLachlan D.H."/>
            <person name="Meslet-Cladiere L."/>
            <person name="Moustafa A."/>
            <person name="Nehr Z."/>
            <person name="Nyvall Collen P."/>
            <person name="Panaud O."/>
            <person name="Partensky F."/>
            <person name="Poulain J."/>
            <person name="Rensing S.A."/>
            <person name="Rousvoal S."/>
            <person name="Samson G."/>
            <person name="Symeonidi A."/>
            <person name="Weissenbach J."/>
            <person name="Zambounis A."/>
            <person name="Wincker P."/>
            <person name="Boyen C."/>
        </authorList>
    </citation>
    <scope>NUCLEOTIDE SEQUENCE [LARGE SCALE GENOMIC DNA]</scope>
    <source>
        <strain evidence="11">cv. Stackhouse</strain>
    </source>
</reference>
<evidence type="ECO:0000313" key="11">
    <source>
        <dbReference type="Proteomes" id="UP000012073"/>
    </source>
</evidence>
<keyword evidence="2 7" id="KW-0812">Transmembrane</keyword>
<organism evidence="10 11">
    <name type="scientific">Chondrus crispus</name>
    <name type="common">Carrageen Irish moss</name>
    <name type="synonym">Polymorpha crispa</name>
    <dbReference type="NCBI Taxonomy" id="2769"/>
    <lineage>
        <taxon>Eukaryota</taxon>
        <taxon>Rhodophyta</taxon>
        <taxon>Florideophyceae</taxon>
        <taxon>Rhodymeniophycidae</taxon>
        <taxon>Gigartinales</taxon>
        <taxon>Gigartinaceae</taxon>
        <taxon>Chondrus</taxon>
    </lineage>
</organism>
<feature type="signal peptide" evidence="8">
    <location>
        <begin position="1"/>
        <end position="28"/>
    </location>
</feature>
<evidence type="ECO:0000256" key="1">
    <source>
        <dbReference type="ARBA" id="ARBA00004141"/>
    </source>
</evidence>
<dbReference type="PROSITE" id="PS00636">
    <property type="entry name" value="DNAJ_1"/>
    <property type="match status" value="1"/>
</dbReference>
<dbReference type="EMBL" id="HG001489">
    <property type="protein sequence ID" value="CDF32412.1"/>
    <property type="molecule type" value="Genomic_DNA"/>
</dbReference>
<feature type="compositionally biased region" description="Basic residues" evidence="6">
    <location>
        <begin position="288"/>
        <end position="297"/>
    </location>
</feature>
<dbReference type="PANTHER" id="PTHR44176">
    <property type="entry name" value="DNAJ HOMOLOG SUBFAMILY C MEMBER 25"/>
    <property type="match status" value="1"/>
</dbReference>
<dbReference type="InterPro" id="IPR018253">
    <property type="entry name" value="DnaJ_domain_CS"/>
</dbReference>
<evidence type="ECO:0000256" key="4">
    <source>
        <dbReference type="ARBA" id="ARBA00023136"/>
    </source>
</evidence>
<dbReference type="CDD" id="cd06257">
    <property type="entry name" value="DnaJ"/>
    <property type="match status" value="1"/>
</dbReference>
<proteinExistence type="predicted"/>
<evidence type="ECO:0000256" key="6">
    <source>
        <dbReference type="SAM" id="MobiDB-lite"/>
    </source>
</evidence>
<keyword evidence="5" id="KW-0143">Chaperone</keyword>
<dbReference type="Gene3D" id="1.10.287.110">
    <property type="entry name" value="DnaJ domain"/>
    <property type="match status" value="1"/>
</dbReference>
<dbReference type="OrthoDB" id="10250354at2759"/>
<dbReference type="AlphaFoldDB" id="R7Q1C8"/>
<evidence type="ECO:0000256" key="2">
    <source>
        <dbReference type="ARBA" id="ARBA00022692"/>
    </source>
</evidence>
<keyword evidence="4 7" id="KW-0472">Membrane</keyword>
<dbReference type="PhylomeDB" id="R7Q1C8"/>
<dbReference type="STRING" id="2769.R7Q1C8"/>
<evidence type="ECO:0000256" key="3">
    <source>
        <dbReference type="ARBA" id="ARBA00022989"/>
    </source>
</evidence>
<dbReference type="InterPro" id="IPR044632">
    <property type="entry name" value="DNAJC25-like"/>
</dbReference>